<keyword evidence="2" id="KW-1185">Reference proteome</keyword>
<accession>A0A8X6QJ15</accession>
<sequence>MLIKTAYILDDLRIYIQSMCFPEITQESKGVPPRSRQLTHHQNAFNQRSINKLSYPQSGELCPSLPEATEFHCITYPGCKDDYSPSRTFQGILLQSSTLGVPD</sequence>
<dbReference type="Proteomes" id="UP000887013">
    <property type="component" value="Unassembled WGS sequence"/>
</dbReference>
<organism evidence="1 2">
    <name type="scientific">Nephila pilipes</name>
    <name type="common">Giant wood spider</name>
    <name type="synonym">Nephila maculata</name>
    <dbReference type="NCBI Taxonomy" id="299642"/>
    <lineage>
        <taxon>Eukaryota</taxon>
        <taxon>Metazoa</taxon>
        <taxon>Ecdysozoa</taxon>
        <taxon>Arthropoda</taxon>
        <taxon>Chelicerata</taxon>
        <taxon>Arachnida</taxon>
        <taxon>Araneae</taxon>
        <taxon>Araneomorphae</taxon>
        <taxon>Entelegynae</taxon>
        <taxon>Araneoidea</taxon>
        <taxon>Nephilidae</taxon>
        <taxon>Nephila</taxon>
    </lineage>
</organism>
<name>A0A8X6QJ15_NEPPI</name>
<gene>
    <name evidence="1" type="ORF">NPIL_366721</name>
</gene>
<evidence type="ECO:0000313" key="2">
    <source>
        <dbReference type="Proteomes" id="UP000887013"/>
    </source>
</evidence>
<dbReference type="EMBL" id="BMAW01032926">
    <property type="protein sequence ID" value="GFU27777.1"/>
    <property type="molecule type" value="Genomic_DNA"/>
</dbReference>
<comment type="caution">
    <text evidence="1">The sequence shown here is derived from an EMBL/GenBank/DDBJ whole genome shotgun (WGS) entry which is preliminary data.</text>
</comment>
<reference evidence="1" key="1">
    <citation type="submission" date="2020-08" db="EMBL/GenBank/DDBJ databases">
        <title>Multicomponent nature underlies the extraordinary mechanical properties of spider dragline silk.</title>
        <authorList>
            <person name="Kono N."/>
            <person name="Nakamura H."/>
            <person name="Mori M."/>
            <person name="Yoshida Y."/>
            <person name="Ohtoshi R."/>
            <person name="Malay A.D."/>
            <person name="Moran D.A.P."/>
            <person name="Tomita M."/>
            <person name="Numata K."/>
            <person name="Arakawa K."/>
        </authorList>
    </citation>
    <scope>NUCLEOTIDE SEQUENCE</scope>
</reference>
<protein>
    <submittedName>
        <fullName evidence="1">Uncharacterized protein</fullName>
    </submittedName>
</protein>
<proteinExistence type="predicted"/>
<dbReference type="AlphaFoldDB" id="A0A8X6QJ15"/>
<evidence type="ECO:0000313" key="1">
    <source>
        <dbReference type="EMBL" id="GFU27777.1"/>
    </source>
</evidence>